<dbReference type="GO" id="GO:0003729">
    <property type="term" value="F:mRNA binding"/>
    <property type="evidence" value="ECO:0007669"/>
    <property type="project" value="InterPro"/>
</dbReference>
<proteinExistence type="predicted"/>
<gene>
    <name evidence="1" type="ORF">D3P04_16730</name>
</gene>
<dbReference type="AlphaFoldDB" id="A0A418SQ74"/>
<evidence type="ECO:0000313" key="2">
    <source>
        <dbReference type="Proteomes" id="UP000284202"/>
    </source>
</evidence>
<dbReference type="OrthoDB" id="73001at2"/>
<keyword evidence="2" id="KW-1185">Reference proteome</keyword>
<reference evidence="2" key="1">
    <citation type="submission" date="2018-09" db="EMBL/GenBank/DDBJ databases">
        <title>Acidovorax cavernicola nov. sp. isolated from Gruta de las Maravillas (Aracena, Spain).</title>
        <authorList>
            <person name="Jurado V."/>
            <person name="Gutierrez-Patricio S."/>
            <person name="Gonzalez-Pimentel J.L."/>
            <person name="Miller A.Z."/>
            <person name="Laiz L."/>
            <person name="Saiz-Jimenez C."/>
        </authorList>
    </citation>
    <scope>NUCLEOTIDE SEQUENCE [LARGE SCALE GENOMIC DNA]</scope>
    <source>
        <strain evidence="2">1011MAR3C25</strain>
    </source>
</reference>
<accession>A0A418SQ74</accession>
<dbReference type="RefSeq" id="WP_119750909.1">
    <property type="nucleotide sequence ID" value="NZ_QZCG01000012.1"/>
</dbReference>
<dbReference type="InterPro" id="IPR012933">
    <property type="entry name" value="HicA_mRNA_interferase"/>
</dbReference>
<evidence type="ECO:0000313" key="1">
    <source>
        <dbReference type="EMBL" id="RJE83103.1"/>
    </source>
</evidence>
<comment type="caution">
    <text evidence="1">The sequence shown here is derived from an EMBL/GenBank/DDBJ whole genome shotgun (WGS) entry which is preliminary data.</text>
</comment>
<dbReference type="EMBL" id="QZCG01000012">
    <property type="protein sequence ID" value="RJE83103.1"/>
    <property type="molecule type" value="Genomic_DNA"/>
</dbReference>
<sequence>MKKRHRTTLELIFARPVSGSIRWADIEALFVALGAEVSERAGSRVGVFLFGEVRVFHRPHPSPDTDKGAVASIRKWLIENGVEP</sequence>
<name>A0A418SQ74_9RHOB</name>
<organism evidence="1 2">
    <name type="scientific">Paracoccus onubensis</name>
    <dbReference type="NCBI Taxonomy" id="1675788"/>
    <lineage>
        <taxon>Bacteria</taxon>
        <taxon>Pseudomonadati</taxon>
        <taxon>Pseudomonadota</taxon>
        <taxon>Alphaproteobacteria</taxon>
        <taxon>Rhodobacterales</taxon>
        <taxon>Paracoccaceae</taxon>
        <taxon>Paracoccus</taxon>
    </lineage>
</organism>
<dbReference type="Proteomes" id="UP000284202">
    <property type="component" value="Unassembled WGS sequence"/>
</dbReference>
<protein>
    <submittedName>
        <fullName evidence="1">Type II toxin-antitoxin system HicA family toxin</fullName>
    </submittedName>
</protein>
<dbReference type="Pfam" id="PF07927">
    <property type="entry name" value="HicA_toxin"/>
    <property type="match status" value="1"/>
</dbReference>